<evidence type="ECO:0000313" key="3">
    <source>
        <dbReference type="Proteomes" id="UP000215902"/>
    </source>
</evidence>
<accession>A0A267FVT5</accession>
<evidence type="ECO:0000256" key="1">
    <source>
        <dbReference type="SAM" id="MobiDB-lite"/>
    </source>
</evidence>
<feature type="region of interest" description="Disordered" evidence="1">
    <location>
        <begin position="382"/>
        <end position="409"/>
    </location>
</feature>
<evidence type="ECO:0000313" key="2">
    <source>
        <dbReference type="EMBL" id="PAA77354.1"/>
    </source>
</evidence>
<name>A0A267FVT5_9PLAT</name>
<dbReference type="EMBL" id="NIVC01000749">
    <property type="protein sequence ID" value="PAA77354.1"/>
    <property type="molecule type" value="Genomic_DNA"/>
</dbReference>
<dbReference type="AlphaFoldDB" id="A0A267FVT5"/>
<feature type="non-terminal residue" evidence="2">
    <location>
        <position position="1"/>
    </location>
</feature>
<keyword evidence="3" id="KW-1185">Reference proteome</keyword>
<gene>
    <name evidence="2" type="ORF">BOX15_Mlig015515g1</name>
</gene>
<dbReference type="Proteomes" id="UP000215902">
    <property type="component" value="Unassembled WGS sequence"/>
</dbReference>
<reference evidence="2 3" key="1">
    <citation type="submission" date="2017-06" db="EMBL/GenBank/DDBJ databases">
        <title>A platform for efficient transgenesis in Macrostomum lignano, a flatworm model organism for stem cell research.</title>
        <authorList>
            <person name="Berezikov E."/>
        </authorList>
    </citation>
    <scope>NUCLEOTIDE SEQUENCE [LARGE SCALE GENOMIC DNA]</scope>
    <source>
        <strain evidence="2">DV1</strain>
        <tissue evidence="2">Whole organism</tissue>
    </source>
</reference>
<proteinExistence type="predicted"/>
<organism evidence="2 3">
    <name type="scientific">Macrostomum lignano</name>
    <dbReference type="NCBI Taxonomy" id="282301"/>
    <lineage>
        <taxon>Eukaryota</taxon>
        <taxon>Metazoa</taxon>
        <taxon>Spiralia</taxon>
        <taxon>Lophotrochozoa</taxon>
        <taxon>Platyhelminthes</taxon>
        <taxon>Rhabditophora</taxon>
        <taxon>Macrostomorpha</taxon>
        <taxon>Macrostomida</taxon>
        <taxon>Macrostomidae</taxon>
        <taxon>Macrostomum</taxon>
    </lineage>
</organism>
<feature type="region of interest" description="Disordered" evidence="1">
    <location>
        <begin position="302"/>
        <end position="328"/>
    </location>
</feature>
<protein>
    <submittedName>
        <fullName evidence="2">Uncharacterized protein</fullName>
    </submittedName>
</protein>
<comment type="caution">
    <text evidence="2">The sequence shown here is derived from an EMBL/GenBank/DDBJ whole genome shotgun (WGS) entry which is preliminary data.</text>
</comment>
<sequence length="409" mass="45600">KIIEFSSMSVAVDATSNVSLESGFSPLHLFQCTLANAGMLVDSMPPTDLVLALRFLSTLHGRIVDVMEPSVGDACRLANAYKTCFDPNEPAKEPAATSQQVSDSTVDKKSKYLSTTVAVKTESKSSLKAATMPSDCQFAQQDSNMDYASEYSDDCLIVDELNEATTSNAAAEDSSASEARTRAEAALKDSYQSIKGSSLHPFDFSKPFEHETNQSVAERVLRVTASRTAGTLGLSKGDLMSILRSSIFNVFGPYRLKNKKSYTRTRWKQQKLARRQKAFEEIISSLQPEEMEQYGVVLTREFTTSDEEEEESGSNGAGDSGSSSCRRPRLRARRHYWESDRVRDIKRRLDDLFLRRFATKRQRDELTSRRQSVDDAVQTLSSITRSQRMPPAGAPDWALNPQFRSRGKE</sequence>